<dbReference type="InterPro" id="IPR003965">
    <property type="entry name" value="Fatty_acid_synthase"/>
</dbReference>
<evidence type="ECO:0000313" key="3">
    <source>
        <dbReference type="Proteomes" id="UP000245938"/>
    </source>
</evidence>
<keyword evidence="3" id="KW-1185">Reference proteome</keyword>
<dbReference type="AlphaFoldDB" id="A0A2U3ALH4"/>
<sequence length="138" mass="15097">MLKYEDLTVGKTLTVDVNKLITRQQLQQYAKASGDLNPLHTDDEFAKKIGMPSVIAHGMLIMGQLGKYVTNLAGDTATVKQYKMRFGAMTFPNDEITCVAVVKSLSEHEGKSCAALTLYASKEQDTIVGTGQAILEFH</sequence>
<dbReference type="GO" id="GO:0004312">
    <property type="term" value="F:fatty acid synthase activity"/>
    <property type="evidence" value="ECO:0007669"/>
    <property type="project" value="InterPro"/>
</dbReference>
<proteinExistence type="predicted"/>
<dbReference type="PANTHER" id="PTHR43841:SF3">
    <property type="entry name" value="(3R)-HYDROXYACYL-ACP DEHYDRATASE SUBUNIT HADB"/>
    <property type="match status" value="1"/>
</dbReference>
<dbReference type="EMBL" id="QFVR01000009">
    <property type="protein sequence ID" value="PWI25383.1"/>
    <property type="molecule type" value="Genomic_DNA"/>
</dbReference>
<evidence type="ECO:0000259" key="1">
    <source>
        <dbReference type="Pfam" id="PF01575"/>
    </source>
</evidence>
<reference evidence="2 3" key="1">
    <citation type="submission" date="2018-05" db="EMBL/GenBank/DDBJ databases">
        <title>Kurthia sibirica genome sequence.</title>
        <authorList>
            <person name="Maclea K.S."/>
            <person name="Goen A.E."/>
        </authorList>
    </citation>
    <scope>NUCLEOTIDE SEQUENCE [LARGE SCALE GENOMIC DNA]</scope>
    <source>
        <strain evidence="2 3">ATCC 49154</strain>
    </source>
</reference>
<dbReference type="PANTHER" id="PTHR43841">
    <property type="entry name" value="3-HYDROXYACYL-THIOESTER DEHYDRATASE HTDX-RELATED"/>
    <property type="match status" value="1"/>
</dbReference>
<dbReference type="InterPro" id="IPR029069">
    <property type="entry name" value="HotDog_dom_sf"/>
</dbReference>
<feature type="domain" description="MaoC-like" evidence="1">
    <location>
        <begin position="10"/>
        <end position="115"/>
    </location>
</feature>
<accession>A0A2U3ALH4</accession>
<dbReference type="Pfam" id="PF01575">
    <property type="entry name" value="MaoC_dehydratas"/>
    <property type="match status" value="1"/>
</dbReference>
<evidence type="ECO:0000313" key="2">
    <source>
        <dbReference type="EMBL" id="PWI25383.1"/>
    </source>
</evidence>
<dbReference type="PRINTS" id="PR01483">
    <property type="entry name" value="FASYNTHASE"/>
</dbReference>
<dbReference type="InterPro" id="IPR002539">
    <property type="entry name" value="MaoC-like_dom"/>
</dbReference>
<dbReference type="SUPFAM" id="SSF54637">
    <property type="entry name" value="Thioesterase/thiol ester dehydrase-isomerase"/>
    <property type="match status" value="1"/>
</dbReference>
<dbReference type="Proteomes" id="UP000245938">
    <property type="component" value="Unassembled WGS sequence"/>
</dbReference>
<dbReference type="RefSeq" id="WP_109306012.1">
    <property type="nucleotide sequence ID" value="NZ_BJUF01000033.1"/>
</dbReference>
<dbReference type="Gene3D" id="3.10.129.10">
    <property type="entry name" value="Hotdog Thioesterase"/>
    <property type="match status" value="1"/>
</dbReference>
<dbReference type="OrthoDB" id="9801625at2"/>
<comment type="caution">
    <text evidence="2">The sequence shown here is derived from an EMBL/GenBank/DDBJ whole genome shotgun (WGS) entry which is preliminary data.</text>
</comment>
<organism evidence="2 3">
    <name type="scientific">Kurthia sibirica</name>
    <dbReference type="NCBI Taxonomy" id="202750"/>
    <lineage>
        <taxon>Bacteria</taxon>
        <taxon>Bacillati</taxon>
        <taxon>Bacillota</taxon>
        <taxon>Bacilli</taxon>
        <taxon>Bacillales</taxon>
        <taxon>Caryophanaceae</taxon>
        <taxon>Kurthia</taxon>
    </lineage>
</organism>
<gene>
    <name evidence="2" type="ORF">DEX24_08575</name>
</gene>
<name>A0A2U3ALH4_9BACL</name>
<protein>
    <submittedName>
        <fullName evidence="2">Dehydratase</fullName>
    </submittedName>
</protein>
<dbReference type="GO" id="GO:0005835">
    <property type="term" value="C:fatty acid synthase complex"/>
    <property type="evidence" value="ECO:0007669"/>
    <property type="project" value="InterPro"/>
</dbReference>
<dbReference type="GO" id="GO:0006633">
    <property type="term" value="P:fatty acid biosynthetic process"/>
    <property type="evidence" value="ECO:0007669"/>
    <property type="project" value="InterPro"/>
</dbReference>